<dbReference type="InterPro" id="IPR013154">
    <property type="entry name" value="ADH-like_N"/>
</dbReference>
<organism evidence="2 3">
    <name type="scientific">Pedobacter zeae</name>
    <dbReference type="NCBI Taxonomy" id="1737356"/>
    <lineage>
        <taxon>Bacteria</taxon>
        <taxon>Pseudomonadati</taxon>
        <taxon>Bacteroidota</taxon>
        <taxon>Sphingobacteriia</taxon>
        <taxon>Sphingobacteriales</taxon>
        <taxon>Sphingobacteriaceae</taxon>
        <taxon>Pedobacter</taxon>
    </lineage>
</organism>
<dbReference type="SUPFAM" id="SSF50129">
    <property type="entry name" value="GroES-like"/>
    <property type="match status" value="1"/>
</dbReference>
<proteinExistence type="predicted"/>
<reference evidence="3" key="1">
    <citation type="journal article" date="2019" name="Int. J. Syst. Evol. Microbiol.">
        <title>The Global Catalogue of Microorganisms (GCM) 10K type strain sequencing project: providing services to taxonomists for standard genome sequencing and annotation.</title>
        <authorList>
            <consortium name="The Broad Institute Genomics Platform"/>
            <consortium name="The Broad Institute Genome Sequencing Center for Infectious Disease"/>
            <person name="Wu L."/>
            <person name="Ma J."/>
        </authorList>
    </citation>
    <scope>NUCLEOTIDE SEQUENCE [LARGE SCALE GENOMIC DNA]</scope>
    <source>
        <strain evidence="3">CGMCC 1.15287</strain>
    </source>
</reference>
<accession>A0ABQ1Y2E1</accession>
<dbReference type="Gene3D" id="3.90.180.10">
    <property type="entry name" value="Medium-chain alcohol dehydrogenases, catalytic domain"/>
    <property type="match status" value="1"/>
</dbReference>
<dbReference type="Proteomes" id="UP000642938">
    <property type="component" value="Unassembled WGS sequence"/>
</dbReference>
<comment type="caution">
    <text evidence="2">The sequence shown here is derived from an EMBL/GenBank/DDBJ whole genome shotgun (WGS) entry which is preliminary data.</text>
</comment>
<evidence type="ECO:0000259" key="1">
    <source>
        <dbReference type="Pfam" id="PF08240"/>
    </source>
</evidence>
<dbReference type="InterPro" id="IPR011032">
    <property type="entry name" value="GroES-like_sf"/>
</dbReference>
<feature type="domain" description="Alcohol dehydrogenase-like N-terminal" evidence="1">
    <location>
        <begin position="64"/>
        <end position="128"/>
    </location>
</feature>
<sequence length="139" mass="15633">MKSFDFCTNCFDTGWLATVSQTTFAITKRLFVMESIQKTMKAWRLEKMGGKLELKEIPVPEVRAGSVLVKVAVSGLVSYLKSYTEGQLAVYNPPPHEFTMGSNAIGYVEAVGQDVWHLNPGSEWYFPPTLQHAKMLRAR</sequence>
<dbReference type="EMBL" id="BMHZ01000003">
    <property type="protein sequence ID" value="GGH10179.1"/>
    <property type="molecule type" value="Genomic_DNA"/>
</dbReference>
<name>A0ABQ1Y2E1_9SPHI</name>
<evidence type="ECO:0000313" key="2">
    <source>
        <dbReference type="EMBL" id="GGH10179.1"/>
    </source>
</evidence>
<gene>
    <name evidence="2" type="ORF">GCM10007422_28680</name>
</gene>
<evidence type="ECO:0000313" key="3">
    <source>
        <dbReference type="Proteomes" id="UP000642938"/>
    </source>
</evidence>
<protein>
    <recommendedName>
        <fullName evidence="1">Alcohol dehydrogenase-like N-terminal domain-containing protein</fullName>
    </recommendedName>
</protein>
<keyword evidence="3" id="KW-1185">Reference proteome</keyword>
<dbReference type="Pfam" id="PF08240">
    <property type="entry name" value="ADH_N"/>
    <property type="match status" value="1"/>
</dbReference>